<feature type="transmembrane region" description="Helical" evidence="5">
    <location>
        <begin position="105"/>
        <end position="122"/>
    </location>
</feature>
<dbReference type="RefSeq" id="WP_087506281.1">
    <property type="nucleotide sequence ID" value="NZ_BMDX01000014.1"/>
</dbReference>
<dbReference type="GO" id="GO:0008273">
    <property type="term" value="F:calcium, potassium:sodium antiporter activity"/>
    <property type="evidence" value="ECO:0007669"/>
    <property type="project" value="TreeGrafter"/>
</dbReference>
<dbReference type="Proteomes" id="UP000619743">
    <property type="component" value="Unassembled WGS sequence"/>
</dbReference>
<keyword evidence="8" id="KW-1185">Reference proteome</keyword>
<dbReference type="PANTHER" id="PTHR10846">
    <property type="entry name" value="SODIUM/POTASSIUM/CALCIUM EXCHANGER"/>
    <property type="match status" value="1"/>
</dbReference>
<dbReference type="GO" id="GO:0005262">
    <property type="term" value="F:calcium channel activity"/>
    <property type="evidence" value="ECO:0007669"/>
    <property type="project" value="TreeGrafter"/>
</dbReference>
<accession>A0A8J2XPY4</accession>
<sequence>MLIASAMVIVGLALLGWSADRLVFGSASLARNVGISPLVIGMTIIAMGSSAPEMMVSATASYMGQPNTAVGNVLGSNITNIGLVLGATLLLRTLSVSSIVLRREIPLLIVITALAGLVLHNGSLSRFEGIVLLVAFFALLGGLLWMAMADTNKEDPLVAEQAAEVPDNVSTKKAILWTIVGLVILPVSAQILVTGASDIAQQFGVSDLVIGLTILAIGTSLPELAASIAAVRKGEDDMVIGNVVGSNLFNILAVLGIAGTIAPAELDQAAAGRDLYAMVAITFLLVAVSYAAKRHRKLPRWFGVLLLACFVGYEVLLYISEVSK</sequence>
<dbReference type="PANTHER" id="PTHR10846:SF8">
    <property type="entry name" value="INNER MEMBRANE PROTEIN YRBG"/>
    <property type="match status" value="1"/>
</dbReference>
<reference evidence="8" key="1">
    <citation type="journal article" date="2019" name="Int. J. Syst. Evol. Microbiol.">
        <title>The Global Catalogue of Microorganisms (GCM) 10K type strain sequencing project: providing services to taxonomists for standard genome sequencing and annotation.</title>
        <authorList>
            <consortium name="The Broad Institute Genomics Platform"/>
            <consortium name="The Broad Institute Genome Sequencing Center for Infectious Disease"/>
            <person name="Wu L."/>
            <person name="Ma J."/>
        </authorList>
    </citation>
    <scope>NUCLEOTIDE SEQUENCE [LARGE SCALE GENOMIC DNA]</scope>
    <source>
        <strain evidence="8">CGMCC 1.10130</strain>
    </source>
</reference>
<dbReference type="EMBL" id="BMDX01000014">
    <property type="protein sequence ID" value="GGA83143.1"/>
    <property type="molecule type" value="Genomic_DNA"/>
</dbReference>
<feature type="domain" description="Sodium/calcium exchanger membrane region" evidence="6">
    <location>
        <begin position="6"/>
        <end position="141"/>
    </location>
</feature>
<dbReference type="NCBIfam" id="TIGR00367">
    <property type="entry name" value="calcium/sodium antiporter"/>
    <property type="match status" value="1"/>
</dbReference>
<feature type="domain" description="Sodium/calcium exchanger membrane region" evidence="6">
    <location>
        <begin position="174"/>
        <end position="317"/>
    </location>
</feature>
<protein>
    <submittedName>
        <fullName evidence="7">Sodium:calcium antiporter</fullName>
    </submittedName>
</protein>
<evidence type="ECO:0000256" key="3">
    <source>
        <dbReference type="ARBA" id="ARBA00022989"/>
    </source>
</evidence>
<keyword evidence="2 5" id="KW-0812">Transmembrane</keyword>
<gene>
    <name evidence="7" type="ORF">GCM10011369_26420</name>
</gene>
<keyword evidence="4 5" id="KW-0472">Membrane</keyword>
<name>A0A8J2XPY4_9GAMM</name>
<dbReference type="InterPro" id="IPR004481">
    <property type="entry name" value="K/Na/Ca-exchanger"/>
</dbReference>
<evidence type="ECO:0000259" key="6">
    <source>
        <dbReference type="Pfam" id="PF01699"/>
    </source>
</evidence>
<dbReference type="GO" id="GO:0005886">
    <property type="term" value="C:plasma membrane"/>
    <property type="evidence" value="ECO:0007669"/>
    <property type="project" value="TreeGrafter"/>
</dbReference>
<evidence type="ECO:0000313" key="7">
    <source>
        <dbReference type="EMBL" id="GGA83143.1"/>
    </source>
</evidence>
<evidence type="ECO:0000256" key="4">
    <source>
        <dbReference type="ARBA" id="ARBA00023136"/>
    </source>
</evidence>
<dbReference type="InterPro" id="IPR044880">
    <property type="entry name" value="NCX_ion-bd_dom_sf"/>
</dbReference>
<organism evidence="7 8">
    <name type="scientific">Neiella marina</name>
    <dbReference type="NCBI Taxonomy" id="508461"/>
    <lineage>
        <taxon>Bacteria</taxon>
        <taxon>Pseudomonadati</taxon>
        <taxon>Pseudomonadota</taxon>
        <taxon>Gammaproteobacteria</taxon>
        <taxon>Alteromonadales</taxon>
        <taxon>Echinimonadaceae</taxon>
        <taxon>Neiella</taxon>
    </lineage>
</organism>
<feature type="transmembrane region" description="Helical" evidence="5">
    <location>
        <begin position="129"/>
        <end position="148"/>
    </location>
</feature>
<evidence type="ECO:0000256" key="2">
    <source>
        <dbReference type="ARBA" id="ARBA00022692"/>
    </source>
</evidence>
<dbReference type="Gene3D" id="1.20.1420.30">
    <property type="entry name" value="NCX, central ion-binding region"/>
    <property type="match status" value="1"/>
</dbReference>
<dbReference type="Pfam" id="PF01699">
    <property type="entry name" value="Na_Ca_ex"/>
    <property type="match status" value="2"/>
</dbReference>
<feature type="transmembrane region" description="Helical" evidence="5">
    <location>
        <begin position="298"/>
        <end position="319"/>
    </location>
</feature>
<feature type="transmembrane region" description="Helical" evidence="5">
    <location>
        <begin position="243"/>
        <end position="263"/>
    </location>
</feature>
<evidence type="ECO:0000256" key="5">
    <source>
        <dbReference type="SAM" id="Phobius"/>
    </source>
</evidence>
<evidence type="ECO:0000313" key="8">
    <source>
        <dbReference type="Proteomes" id="UP000619743"/>
    </source>
</evidence>
<feature type="transmembrane region" description="Helical" evidence="5">
    <location>
        <begin position="69"/>
        <end position="93"/>
    </location>
</feature>
<dbReference type="GO" id="GO:0006874">
    <property type="term" value="P:intracellular calcium ion homeostasis"/>
    <property type="evidence" value="ECO:0007669"/>
    <property type="project" value="TreeGrafter"/>
</dbReference>
<keyword evidence="3 5" id="KW-1133">Transmembrane helix</keyword>
<proteinExistence type="predicted"/>
<dbReference type="AlphaFoldDB" id="A0A8J2XPY4"/>
<dbReference type="OrthoDB" id="9794225at2"/>
<evidence type="ECO:0000256" key="1">
    <source>
        <dbReference type="ARBA" id="ARBA00004141"/>
    </source>
</evidence>
<comment type="caution">
    <text evidence="7">The sequence shown here is derived from an EMBL/GenBank/DDBJ whole genome shotgun (WGS) entry which is preliminary data.</text>
</comment>
<comment type="subcellular location">
    <subcellularLocation>
        <location evidence="1">Membrane</location>
        <topology evidence="1">Multi-pass membrane protein</topology>
    </subcellularLocation>
</comment>
<feature type="transmembrane region" description="Helical" evidence="5">
    <location>
        <begin position="275"/>
        <end position="292"/>
    </location>
</feature>
<feature type="transmembrane region" description="Helical" evidence="5">
    <location>
        <begin position="208"/>
        <end position="231"/>
    </location>
</feature>
<feature type="transmembrane region" description="Helical" evidence="5">
    <location>
        <begin position="174"/>
        <end position="196"/>
    </location>
</feature>
<feature type="transmembrane region" description="Helical" evidence="5">
    <location>
        <begin position="28"/>
        <end position="48"/>
    </location>
</feature>
<dbReference type="InterPro" id="IPR004837">
    <property type="entry name" value="NaCa_Exmemb"/>
</dbReference>